<reference evidence="2" key="1">
    <citation type="submission" date="2019-06" db="EMBL/GenBank/DDBJ databases">
        <title>Sulfurimonas gotlandica sp. nov., a chemoautotrophic and psychrotolerant epsilonproteobacterium isolated from a pelagic redoxcline, and an emended description of the genus Sulfurimonas.</title>
        <authorList>
            <person name="Wang S."/>
            <person name="Jiang L."/>
            <person name="Shao Z."/>
        </authorList>
    </citation>
    <scope>NUCLEOTIDE SEQUENCE [LARGE SCALE GENOMIC DNA]</scope>
    <source>
        <strain evidence="2">1-1N</strain>
    </source>
</reference>
<keyword evidence="2" id="KW-1185">Reference proteome</keyword>
<gene>
    <name evidence="1" type="ORF">FJR47_07060</name>
</gene>
<accession>A0AAJ4A4E4</accession>
<dbReference type="Gene3D" id="2.130.10.10">
    <property type="entry name" value="YVTN repeat-like/Quinoprotein amine dehydrogenase"/>
    <property type="match status" value="1"/>
</dbReference>
<protein>
    <submittedName>
        <fullName evidence="1">WD40 repeat domain-containing protein</fullName>
    </submittedName>
</protein>
<evidence type="ECO:0000313" key="2">
    <source>
        <dbReference type="Proteomes" id="UP000326061"/>
    </source>
</evidence>
<dbReference type="Proteomes" id="UP000326061">
    <property type="component" value="Chromosome"/>
</dbReference>
<dbReference type="RefSeq" id="WP_152299745.1">
    <property type="nucleotide sequence ID" value="NZ_CP041166.1"/>
</dbReference>
<organism evidence="1 2">
    <name type="scientific">Sulfurimonas xiamenensis</name>
    <dbReference type="NCBI Taxonomy" id="2590021"/>
    <lineage>
        <taxon>Bacteria</taxon>
        <taxon>Pseudomonadati</taxon>
        <taxon>Campylobacterota</taxon>
        <taxon>Epsilonproteobacteria</taxon>
        <taxon>Campylobacterales</taxon>
        <taxon>Sulfurimonadaceae</taxon>
        <taxon>Sulfurimonas</taxon>
    </lineage>
</organism>
<dbReference type="InterPro" id="IPR015943">
    <property type="entry name" value="WD40/YVTN_repeat-like_dom_sf"/>
</dbReference>
<name>A0AAJ4A4E4_9BACT</name>
<proteinExistence type="predicted"/>
<dbReference type="SUPFAM" id="SSF50998">
    <property type="entry name" value="Quinoprotein alcohol dehydrogenase-like"/>
    <property type="match status" value="1"/>
</dbReference>
<dbReference type="KEGG" id="suln:FJR47_07060"/>
<sequence>MKIITLITLLLTLLFSQEIKQPVSQFTSSGPVVDLLYKDGKVYSATNASCVDIFDFKSRELIKKIEIPKITDFMGDVVHSKVYSVDVIDDKILILSQDKQGFRRVHLHQNGKTELLFDYNKALTIAKAKFLNSDTILLGLLSNELVSYNIKNNSNNWIIQVSAAKFSDFVLNESKSEVVVADESGDLKIHSTKDGKRIKLLAGQNLDNVFQVDYKNGIIATAGQDRRTVIYTPKLNSSYYLESDFLIYSVGLSPSGKIVGYYSDEANNVTLVNTITKSKIGIYGGNPMTISKIVFINEKEFLVSSDANVINLYNVK</sequence>
<evidence type="ECO:0000313" key="1">
    <source>
        <dbReference type="EMBL" id="QFR43683.1"/>
    </source>
</evidence>
<dbReference type="EMBL" id="CP041166">
    <property type="protein sequence ID" value="QFR43683.1"/>
    <property type="molecule type" value="Genomic_DNA"/>
</dbReference>
<dbReference type="InterPro" id="IPR011047">
    <property type="entry name" value="Quinoprotein_ADH-like_sf"/>
</dbReference>
<dbReference type="AlphaFoldDB" id="A0AAJ4A4E4"/>